<keyword evidence="2" id="KW-1185">Reference proteome</keyword>
<reference evidence="1 2" key="1">
    <citation type="submission" date="2021-06" db="EMBL/GenBank/DDBJ databases">
        <title>Caerostris darwini draft genome.</title>
        <authorList>
            <person name="Kono N."/>
            <person name="Arakawa K."/>
        </authorList>
    </citation>
    <scope>NUCLEOTIDE SEQUENCE [LARGE SCALE GENOMIC DNA]</scope>
</reference>
<accession>A0AAV4URB6</accession>
<dbReference type="Proteomes" id="UP001054837">
    <property type="component" value="Unassembled WGS sequence"/>
</dbReference>
<evidence type="ECO:0000313" key="1">
    <source>
        <dbReference type="EMBL" id="GIY60079.1"/>
    </source>
</evidence>
<dbReference type="AlphaFoldDB" id="A0AAV4URB6"/>
<name>A0AAV4URB6_9ARAC</name>
<protein>
    <submittedName>
        <fullName evidence="1">Uncharacterized protein</fullName>
    </submittedName>
</protein>
<dbReference type="EMBL" id="BPLQ01011751">
    <property type="protein sequence ID" value="GIY60079.1"/>
    <property type="molecule type" value="Genomic_DNA"/>
</dbReference>
<organism evidence="1 2">
    <name type="scientific">Caerostris darwini</name>
    <dbReference type="NCBI Taxonomy" id="1538125"/>
    <lineage>
        <taxon>Eukaryota</taxon>
        <taxon>Metazoa</taxon>
        <taxon>Ecdysozoa</taxon>
        <taxon>Arthropoda</taxon>
        <taxon>Chelicerata</taxon>
        <taxon>Arachnida</taxon>
        <taxon>Araneae</taxon>
        <taxon>Araneomorphae</taxon>
        <taxon>Entelegynae</taxon>
        <taxon>Araneoidea</taxon>
        <taxon>Araneidae</taxon>
        <taxon>Caerostris</taxon>
    </lineage>
</organism>
<sequence>MLVFQTGWINRRVAPNLGAPVKEIRKSNRRLSGTEKRLAGVIRSAGEWCWRHPCASGTLFIGNIFLKGKRRAV</sequence>
<comment type="caution">
    <text evidence="1">The sequence shown here is derived from an EMBL/GenBank/DDBJ whole genome shotgun (WGS) entry which is preliminary data.</text>
</comment>
<evidence type="ECO:0000313" key="2">
    <source>
        <dbReference type="Proteomes" id="UP001054837"/>
    </source>
</evidence>
<gene>
    <name evidence="1" type="ORF">CDAR_38641</name>
</gene>
<proteinExistence type="predicted"/>